<accession>A0ABX6IC03</accession>
<reference evidence="2 3" key="1">
    <citation type="submission" date="2019-07" db="EMBL/GenBank/DDBJ databases">
        <authorList>
            <person name="Yu W.S."/>
            <person name="Cheong H.-M."/>
            <person name="Choi Y."/>
            <person name="Hwang K.J."/>
            <person name="Jung K."/>
            <person name="Lee S."/>
            <person name="Choi C."/>
        </authorList>
    </citation>
    <scope>NUCLEOTIDE SEQUENCE [LARGE SCALE GENOMIC DNA]</scope>
    <source>
        <strain evidence="2 3">NCCP 15909</strain>
    </source>
</reference>
<dbReference type="InterPro" id="IPR009003">
    <property type="entry name" value="Peptidase_S1_PA"/>
</dbReference>
<organism evidence="2 3">
    <name type="scientific">Bacillus pacificus</name>
    <dbReference type="NCBI Taxonomy" id="2026187"/>
    <lineage>
        <taxon>Bacteria</taxon>
        <taxon>Bacillati</taxon>
        <taxon>Bacillota</taxon>
        <taxon>Bacilli</taxon>
        <taxon>Bacillales</taxon>
        <taxon>Bacillaceae</taxon>
        <taxon>Bacillus</taxon>
        <taxon>Bacillus cereus group</taxon>
    </lineage>
</organism>
<keyword evidence="3" id="KW-1185">Reference proteome</keyword>
<dbReference type="Proteomes" id="UP000464796">
    <property type="component" value="Chromosome"/>
</dbReference>
<evidence type="ECO:0000313" key="2">
    <source>
        <dbReference type="EMBL" id="QHH91049.1"/>
    </source>
</evidence>
<proteinExistence type="predicted"/>
<sequence length="216" mass="24324">MIPIARLYFHIGSSTKKQSASASIIKFNNEFYIATAAHCLYDVATKEKAQNVYVELKKFKKIHLKISTLVVPIEWKLTGDLSFDYAFGKIEENPGISDFLVPKFDFVPDINNNSIYYLGGYPTKIFNTKLAFSSGKIISLHFEQGNLIGVPSKLKSGISGGPLFFKDRNNKIQIGVASFKTKQNNKIIWVTSWNNSAKEKLEFLGSSSTKQDYIFI</sequence>
<name>A0ABX6IC03_9BACI</name>
<evidence type="ECO:0000313" key="3">
    <source>
        <dbReference type="Proteomes" id="UP000464796"/>
    </source>
</evidence>
<dbReference type="EMBL" id="CP041979">
    <property type="protein sequence ID" value="QHH91049.1"/>
    <property type="molecule type" value="Genomic_DNA"/>
</dbReference>
<evidence type="ECO:0000256" key="1">
    <source>
        <dbReference type="ARBA" id="ARBA00022825"/>
    </source>
</evidence>
<gene>
    <name evidence="2" type="ORF">FPL01_21840</name>
</gene>
<keyword evidence="1" id="KW-0720">Serine protease</keyword>
<keyword evidence="1" id="KW-0378">Hydrolase</keyword>
<dbReference type="InterPro" id="IPR043504">
    <property type="entry name" value="Peptidase_S1_PA_chymotrypsin"/>
</dbReference>
<dbReference type="RefSeq" id="WP_049112833.1">
    <property type="nucleotide sequence ID" value="NZ_JAOPRY010000045.1"/>
</dbReference>
<protein>
    <submittedName>
        <fullName evidence="2">Trypsin-like peptidase domain-containing protein</fullName>
    </submittedName>
</protein>
<keyword evidence="1" id="KW-0645">Protease</keyword>
<dbReference type="Gene3D" id="2.40.10.10">
    <property type="entry name" value="Trypsin-like serine proteases"/>
    <property type="match status" value="2"/>
</dbReference>
<dbReference type="SUPFAM" id="SSF50494">
    <property type="entry name" value="Trypsin-like serine proteases"/>
    <property type="match status" value="1"/>
</dbReference>